<evidence type="ECO:0000256" key="8">
    <source>
        <dbReference type="ARBA" id="ARBA00023114"/>
    </source>
</evidence>
<keyword evidence="6 11" id="KW-0732">Signal</keyword>
<comment type="caution">
    <text evidence="13">The sequence shown here is derived from an EMBL/GenBank/DDBJ whole genome shotgun (WGS) entry which is preliminary data.</text>
</comment>
<dbReference type="Pfam" id="PF13609">
    <property type="entry name" value="Porin_4"/>
    <property type="match status" value="1"/>
</dbReference>
<dbReference type="InterPro" id="IPR001702">
    <property type="entry name" value="Porin_Gram-ve"/>
</dbReference>
<dbReference type="InterPro" id="IPR050298">
    <property type="entry name" value="Gram-neg_bact_OMP"/>
</dbReference>
<dbReference type="OrthoDB" id="5293374at2"/>
<dbReference type="PRINTS" id="PR00184">
    <property type="entry name" value="NEISSPPORIN"/>
</dbReference>
<feature type="chain" id="PRO_5002142879" description="Porin domain-containing protein" evidence="11">
    <location>
        <begin position="21"/>
        <end position="359"/>
    </location>
</feature>
<evidence type="ECO:0000256" key="7">
    <source>
        <dbReference type="ARBA" id="ARBA00023065"/>
    </source>
</evidence>
<dbReference type="GO" id="GO:0034220">
    <property type="term" value="P:monoatomic ion transmembrane transport"/>
    <property type="evidence" value="ECO:0007669"/>
    <property type="project" value="InterPro"/>
</dbReference>
<keyword evidence="7" id="KW-0406">Ion transport</keyword>
<dbReference type="Proteomes" id="UP000031572">
    <property type="component" value="Unassembled WGS sequence"/>
</dbReference>
<organism evidence="13 14">
    <name type="scientific">Noviherbaspirillum autotrophicum</name>
    <dbReference type="NCBI Taxonomy" id="709839"/>
    <lineage>
        <taxon>Bacteria</taxon>
        <taxon>Pseudomonadati</taxon>
        <taxon>Pseudomonadota</taxon>
        <taxon>Betaproteobacteria</taxon>
        <taxon>Burkholderiales</taxon>
        <taxon>Oxalobacteraceae</taxon>
        <taxon>Noviherbaspirillum</taxon>
    </lineage>
</organism>
<dbReference type="GO" id="GO:0015288">
    <property type="term" value="F:porin activity"/>
    <property type="evidence" value="ECO:0007669"/>
    <property type="project" value="UniProtKB-KW"/>
</dbReference>
<dbReference type="InterPro" id="IPR023614">
    <property type="entry name" value="Porin_dom_sf"/>
</dbReference>
<keyword evidence="14" id="KW-1185">Reference proteome</keyword>
<evidence type="ECO:0000256" key="1">
    <source>
        <dbReference type="ARBA" id="ARBA00004571"/>
    </source>
</evidence>
<dbReference type="STRING" id="709839.TSA66_22410"/>
<evidence type="ECO:0000313" key="14">
    <source>
        <dbReference type="Proteomes" id="UP000031572"/>
    </source>
</evidence>
<sequence length="359" mass="37264">MKKSLIALAVLSTLAGTAFAQTAITIYGVVDAGIVYDNAGAGRTWRLDSGNQSGSRIGFKGSEDLGSGLSAIFNVENGFNTDNGTLAQSNATTNRLFGRQAWVGLKGGFGSVKLGRQLTPLYVAMDQIDPFRIGLAGNAQRAFGYGLYNADPFLRTDNTISYSMPDVSGLTGTLSYSFGEQPGAFASNRTYAAGVGYANGPINAQLAYQKSTTATLPGAVATAGSAAAVFGGGGTTADLRTILVGGYYDLGVAKAHLAYGDTHADSAATSLKTRNWLVGVSAPVGGAGTVMASWNRNDIRDLANGKSDQWAIGYAHAVSKRTNLYTSIGYTKNDAGVSLNSTAPGQSDRLFNVGVRHLF</sequence>
<keyword evidence="4" id="KW-1134">Transmembrane beta strand</keyword>
<reference evidence="13 14" key="1">
    <citation type="submission" date="2014-12" db="EMBL/GenBank/DDBJ databases">
        <title>Denitrispirillum autotrophicum gen. nov., sp. nov., Denitrifying, Facultatively Autotrophic Bacteria Isolated from Rice Paddy Soil.</title>
        <authorList>
            <person name="Ishii S."/>
            <person name="Ashida N."/>
            <person name="Ohno H."/>
            <person name="Otsuka S."/>
            <person name="Yokota A."/>
            <person name="Senoo K."/>
        </authorList>
    </citation>
    <scope>NUCLEOTIDE SEQUENCE [LARGE SCALE GENOMIC DNA]</scope>
    <source>
        <strain evidence="13 14">TSA66</strain>
    </source>
</reference>
<dbReference type="EMBL" id="JWJG01000028">
    <property type="protein sequence ID" value="KIF82953.1"/>
    <property type="molecule type" value="Genomic_DNA"/>
</dbReference>
<dbReference type="PRINTS" id="PR00182">
    <property type="entry name" value="ECOLNEIPORIN"/>
</dbReference>
<dbReference type="PANTHER" id="PTHR34501">
    <property type="entry name" value="PROTEIN YDDL-RELATED"/>
    <property type="match status" value="1"/>
</dbReference>
<evidence type="ECO:0000256" key="2">
    <source>
        <dbReference type="ARBA" id="ARBA00011233"/>
    </source>
</evidence>
<evidence type="ECO:0000256" key="4">
    <source>
        <dbReference type="ARBA" id="ARBA00022452"/>
    </source>
</evidence>
<evidence type="ECO:0000256" key="5">
    <source>
        <dbReference type="ARBA" id="ARBA00022692"/>
    </source>
</evidence>
<keyword evidence="5" id="KW-0812">Transmembrane</keyword>
<comment type="subunit">
    <text evidence="2">Homotrimer.</text>
</comment>
<gene>
    <name evidence="13" type="ORF">TSA66_22410</name>
</gene>
<evidence type="ECO:0000256" key="9">
    <source>
        <dbReference type="ARBA" id="ARBA00023136"/>
    </source>
</evidence>
<feature type="domain" description="Porin" evidence="12">
    <location>
        <begin position="7"/>
        <end position="335"/>
    </location>
</feature>
<dbReference type="PANTHER" id="PTHR34501:SF9">
    <property type="entry name" value="MAJOR OUTER MEMBRANE PROTEIN P.IA"/>
    <property type="match status" value="1"/>
</dbReference>
<accession>A0A0C1Y7T6</accession>
<keyword evidence="10" id="KW-0998">Cell outer membrane</keyword>
<keyword evidence="3" id="KW-0813">Transport</keyword>
<evidence type="ECO:0000256" key="11">
    <source>
        <dbReference type="SAM" id="SignalP"/>
    </source>
</evidence>
<feature type="signal peptide" evidence="11">
    <location>
        <begin position="1"/>
        <end position="20"/>
    </location>
</feature>
<dbReference type="CDD" id="cd00342">
    <property type="entry name" value="gram_neg_porins"/>
    <property type="match status" value="1"/>
</dbReference>
<dbReference type="Gene3D" id="2.40.160.10">
    <property type="entry name" value="Porin"/>
    <property type="match status" value="1"/>
</dbReference>
<dbReference type="GO" id="GO:0009279">
    <property type="term" value="C:cell outer membrane"/>
    <property type="evidence" value="ECO:0007669"/>
    <property type="project" value="UniProtKB-SubCell"/>
</dbReference>
<keyword evidence="9" id="KW-0472">Membrane</keyword>
<evidence type="ECO:0000256" key="3">
    <source>
        <dbReference type="ARBA" id="ARBA00022448"/>
    </source>
</evidence>
<dbReference type="InterPro" id="IPR002299">
    <property type="entry name" value="Porin_Neis"/>
</dbReference>
<evidence type="ECO:0000259" key="12">
    <source>
        <dbReference type="Pfam" id="PF13609"/>
    </source>
</evidence>
<evidence type="ECO:0000313" key="13">
    <source>
        <dbReference type="EMBL" id="KIF82953.1"/>
    </source>
</evidence>
<proteinExistence type="predicted"/>
<dbReference type="AlphaFoldDB" id="A0A0C1Y7T6"/>
<name>A0A0C1Y7T6_9BURK</name>
<dbReference type="GO" id="GO:0046930">
    <property type="term" value="C:pore complex"/>
    <property type="evidence" value="ECO:0007669"/>
    <property type="project" value="UniProtKB-KW"/>
</dbReference>
<dbReference type="SUPFAM" id="SSF56935">
    <property type="entry name" value="Porins"/>
    <property type="match status" value="1"/>
</dbReference>
<comment type="subcellular location">
    <subcellularLocation>
        <location evidence="1">Cell outer membrane</location>
        <topology evidence="1">Multi-pass membrane protein</topology>
    </subcellularLocation>
</comment>
<protein>
    <recommendedName>
        <fullName evidence="12">Porin domain-containing protein</fullName>
    </recommendedName>
</protein>
<dbReference type="InterPro" id="IPR033900">
    <property type="entry name" value="Gram_neg_porin_domain"/>
</dbReference>
<evidence type="ECO:0000256" key="6">
    <source>
        <dbReference type="ARBA" id="ARBA00022729"/>
    </source>
</evidence>
<dbReference type="RefSeq" id="WP_040041584.1">
    <property type="nucleotide sequence ID" value="NZ_JWJG01000028.1"/>
</dbReference>
<keyword evidence="8" id="KW-0626">Porin</keyword>
<evidence type="ECO:0000256" key="10">
    <source>
        <dbReference type="ARBA" id="ARBA00023237"/>
    </source>
</evidence>